<evidence type="ECO:0000313" key="2">
    <source>
        <dbReference type="Proteomes" id="UP000749559"/>
    </source>
</evidence>
<feature type="non-terminal residue" evidence="1">
    <location>
        <position position="1"/>
    </location>
</feature>
<dbReference type="PANTHER" id="PTHR43563:SF1">
    <property type="entry name" value="AMINE OXIDASE [FLAVIN-CONTAINING] B"/>
    <property type="match status" value="1"/>
</dbReference>
<dbReference type="AlphaFoldDB" id="A0A8J1Y3J0"/>
<dbReference type="InterPro" id="IPR050703">
    <property type="entry name" value="Flavin_MAO"/>
</dbReference>
<reference evidence="1" key="1">
    <citation type="submission" date="2022-03" db="EMBL/GenBank/DDBJ databases">
        <authorList>
            <person name="Martin C."/>
        </authorList>
    </citation>
    <scope>NUCLEOTIDE SEQUENCE</scope>
</reference>
<proteinExistence type="predicted"/>
<dbReference type="EMBL" id="CAIIXF020000004">
    <property type="protein sequence ID" value="CAH1781669.1"/>
    <property type="molecule type" value="Genomic_DNA"/>
</dbReference>
<dbReference type="GO" id="GO:0016491">
    <property type="term" value="F:oxidoreductase activity"/>
    <property type="evidence" value="ECO:0007669"/>
    <property type="project" value="UniProtKB-ARBA"/>
</dbReference>
<gene>
    <name evidence="1" type="ORF">OFUS_LOCUS8224</name>
</gene>
<protein>
    <submittedName>
        <fullName evidence="1">Uncharacterized protein</fullName>
    </submittedName>
</protein>
<dbReference type="Proteomes" id="UP000749559">
    <property type="component" value="Unassembled WGS sequence"/>
</dbReference>
<evidence type="ECO:0000313" key="1">
    <source>
        <dbReference type="EMBL" id="CAH1781669.1"/>
    </source>
</evidence>
<sequence length="103" mass="11825">EEWDSMTMKEFMDKHCWTEFAKEVLTAATKSINCNELHEVSLLYNLLGLKSGGGIIRITSIENGAQVKIMTGCIPIAHVKDMCMYYKRPLLEHQLSSFIIYEH</sequence>
<comment type="caution">
    <text evidence="1">The sequence shown here is derived from an EMBL/GenBank/DDBJ whole genome shotgun (WGS) entry which is preliminary data.</text>
</comment>
<accession>A0A8J1Y3J0</accession>
<dbReference type="OrthoDB" id="7777654at2759"/>
<dbReference type="PANTHER" id="PTHR43563">
    <property type="entry name" value="AMINE OXIDASE"/>
    <property type="match status" value="1"/>
</dbReference>
<name>A0A8J1Y3J0_OWEFU</name>
<organism evidence="1 2">
    <name type="scientific">Owenia fusiformis</name>
    <name type="common">Polychaete worm</name>
    <dbReference type="NCBI Taxonomy" id="6347"/>
    <lineage>
        <taxon>Eukaryota</taxon>
        <taxon>Metazoa</taxon>
        <taxon>Spiralia</taxon>
        <taxon>Lophotrochozoa</taxon>
        <taxon>Annelida</taxon>
        <taxon>Polychaeta</taxon>
        <taxon>Sedentaria</taxon>
        <taxon>Canalipalpata</taxon>
        <taxon>Sabellida</taxon>
        <taxon>Oweniida</taxon>
        <taxon>Oweniidae</taxon>
        <taxon>Owenia</taxon>
    </lineage>
</organism>
<keyword evidence="2" id="KW-1185">Reference proteome</keyword>
<dbReference type="Gene3D" id="3.90.660.10">
    <property type="match status" value="1"/>
</dbReference>